<gene>
    <name evidence="2" type="ORF">H0A36_27710</name>
</gene>
<name>A0A853I920_9GAMM</name>
<dbReference type="AlphaFoldDB" id="A0A853I920"/>
<dbReference type="SMART" id="SM00773">
    <property type="entry name" value="WGR"/>
    <property type="match status" value="1"/>
</dbReference>
<proteinExistence type="predicted"/>
<sequence length="85" mass="9911">MIYLKLSDPKTNTHKFYTLLIQKDLFGNWALLRQWGRIGTKGTIKVDTFDLYEKAYTALESIKKEKLRKGYSLKHSQPVIEPHVG</sequence>
<dbReference type="Pfam" id="PF05406">
    <property type="entry name" value="WGR"/>
    <property type="match status" value="1"/>
</dbReference>
<dbReference type="CDD" id="cd07996">
    <property type="entry name" value="WGR_MMR_like"/>
    <property type="match status" value="1"/>
</dbReference>
<accession>A0A853I920</accession>
<feature type="domain" description="WGR" evidence="1">
    <location>
        <begin position="1"/>
        <end position="85"/>
    </location>
</feature>
<comment type="caution">
    <text evidence="2">The sequence shown here is derived from an EMBL/GenBank/DDBJ whole genome shotgun (WGS) entry which is preliminary data.</text>
</comment>
<dbReference type="PROSITE" id="PS51977">
    <property type="entry name" value="WGR"/>
    <property type="match status" value="1"/>
</dbReference>
<dbReference type="Gene3D" id="2.20.140.10">
    <property type="entry name" value="WGR domain"/>
    <property type="match status" value="1"/>
</dbReference>
<protein>
    <submittedName>
        <fullName evidence="2">WGR domain-containing protein</fullName>
    </submittedName>
</protein>
<dbReference type="InterPro" id="IPR008893">
    <property type="entry name" value="WGR_domain"/>
</dbReference>
<dbReference type="RefSeq" id="WP_180571776.1">
    <property type="nucleotide sequence ID" value="NZ_JACCKB010000151.1"/>
</dbReference>
<organism evidence="2 3">
    <name type="scientific">Spartinivicinus marinus</name>
    <dbReference type="NCBI Taxonomy" id="2994442"/>
    <lineage>
        <taxon>Bacteria</taxon>
        <taxon>Pseudomonadati</taxon>
        <taxon>Pseudomonadota</taxon>
        <taxon>Gammaproteobacteria</taxon>
        <taxon>Oceanospirillales</taxon>
        <taxon>Zooshikellaceae</taxon>
        <taxon>Spartinivicinus</taxon>
    </lineage>
</organism>
<dbReference type="InterPro" id="IPR036930">
    <property type="entry name" value="WGR_dom_sf"/>
</dbReference>
<evidence type="ECO:0000259" key="1">
    <source>
        <dbReference type="PROSITE" id="PS51977"/>
    </source>
</evidence>
<dbReference type="InterPro" id="IPR049809">
    <property type="entry name" value="YehF/YfeS-like_WGR"/>
</dbReference>
<dbReference type="EMBL" id="JACCKB010000151">
    <property type="protein sequence ID" value="NYZ69803.1"/>
    <property type="molecule type" value="Genomic_DNA"/>
</dbReference>
<keyword evidence="3" id="KW-1185">Reference proteome</keyword>
<dbReference type="SUPFAM" id="SSF142921">
    <property type="entry name" value="WGR domain-like"/>
    <property type="match status" value="1"/>
</dbReference>
<evidence type="ECO:0000313" key="3">
    <source>
        <dbReference type="Proteomes" id="UP000569732"/>
    </source>
</evidence>
<dbReference type="Proteomes" id="UP000569732">
    <property type="component" value="Unassembled WGS sequence"/>
</dbReference>
<evidence type="ECO:0000313" key="2">
    <source>
        <dbReference type="EMBL" id="NYZ69803.1"/>
    </source>
</evidence>
<reference evidence="2 3" key="1">
    <citation type="submission" date="2020-07" db="EMBL/GenBank/DDBJ databases">
        <title>Endozoicomonas sp. nov., isolated from sediment.</title>
        <authorList>
            <person name="Gu T."/>
        </authorList>
    </citation>
    <scope>NUCLEOTIDE SEQUENCE [LARGE SCALE GENOMIC DNA]</scope>
    <source>
        <strain evidence="2 3">SM1973</strain>
    </source>
</reference>